<dbReference type="SUPFAM" id="SSF53098">
    <property type="entry name" value="Ribonuclease H-like"/>
    <property type="match status" value="1"/>
</dbReference>
<comment type="caution">
    <text evidence="3">The sequence shown here is derived from an EMBL/GenBank/DDBJ whole genome shotgun (WGS) entry which is preliminary data.</text>
</comment>
<evidence type="ECO:0000313" key="3">
    <source>
        <dbReference type="EMBL" id="KYH14500.1"/>
    </source>
</evidence>
<dbReference type="Gene3D" id="3.30.420.10">
    <property type="entry name" value="Ribonuclease H-like superfamily/Ribonuclease H"/>
    <property type="match status" value="1"/>
</dbReference>
<dbReference type="PROSITE" id="PS50879">
    <property type="entry name" value="RNASE_H_1"/>
    <property type="match status" value="1"/>
</dbReference>
<dbReference type="EMBL" id="LUGM01000002">
    <property type="protein sequence ID" value="KYH14500.1"/>
    <property type="molecule type" value="Genomic_DNA"/>
</dbReference>
<evidence type="ECO:0000259" key="2">
    <source>
        <dbReference type="PROSITE" id="PS50879"/>
    </source>
</evidence>
<evidence type="ECO:0000256" key="1">
    <source>
        <dbReference type="SAM" id="MobiDB-lite"/>
    </source>
</evidence>
<dbReference type="Pfam" id="PF13456">
    <property type="entry name" value="RVT_3"/>
    <property type="match status" value="1"/>
</dbReference>
<dbReference type="CDD" id="cd09279">
    <property type="entry name" value="RNase_HI_like"/>
    <property type="match status" value="1"/>
</dbReference>
<dbReference type="InterPro" id="IPR002156">
    <property type="entry name" value="RNaseH_domain"/>
</dbReference>
<feature type="domain" description="RNase H type-1" evidence="2">
    <location>
        <begin position="1"/>
        <end position="126"/>
    </location>
</feature>
<dbReference type="PROSITE" id="PS51257">
    <property type="entry name" value="PROKAR_LIPOPROTEIN"/>
    <property type="match status" value="1"/>
</dbReference>
<feature type="region of interest" description="Disordered" evidence="1">
    <location>
        <begin position="117"/>
        <end position="136"/>
    </location>
</feature>
<proteinExistence type="predicted"/>
<evidence type="ECO:0000313" key="4">
    <source>
        <dbReference type="Proteomes" id="UP000075418"/>
    </source>
</evidence>
<dbReference type="RefSeq" id="WP_061854672.1">
    <property type="nucleotide sequence ID" value="NZ_JADIIQ010000001.1"/>
</dbReference>
<name>A0A151A5U3_9STAP</name>
<organism evidence="3 4">
    <name type="scientific">Staphylococcus kloosii</name>
    <dbReference type="NCBI Taxonomy" id="29384"/>
    <lineage>
        <taxon>Bacteria</taxon>
        <taxon>Bacillati</taxon>
        <taxon>Bacillota</taxon>
        <taxon>Bacilli</taxon>
        <taxon>Bacillales</taxon>
        <taxon>Staphylococcaceae</taxon>
        <taxon>Staphylococcus</taxon>
    </lineage>
</organism>
<dbReference type="InterPro" id="IPR036397">
    <property type="entry name" value="RNaseH_sf"/>
</dbReference>
<dbReference type="GO" id="GO:0003676">
    <property type="term" value="F:nucleic acid binding"/>
    <property type="evidence" value="ECO:0007669"/>
    <property type="project" value="InterPro"/>
</dbReference>
<dbReference type="InterPro" id="IPR012337">
    <property type="entry name" value="RNaseH-like_sf"/>
</dbReference>
<dbReference type="Proteomes" id="UP000075418">
    <property type="component" value="Unassembled WGS sequence"/>
</dbReference>
<sequence>MAKIYFDAATGGNPGLSSCAVVIVTEDERYVFEKNLGILDNHSAEWAAFEFALHCAIDLKIDNALVFTDSKLIEDSVNREQVKNDKFKPYLNKTLALAHKFELMFVKWVPRNQNKEANHHAQQALYKNTQQEKKRK</sequence>
<reference evidence="3 4" key="1">
    <citation type="submission" date="2016-02" db="EMBL/GenBank/DDBJ databases">
        <title>Draft genome sequence of hydrocarbon degrading Staphylococcus saprophyticus Strain CNV2, isolated from crude-oil contaminated soil from Noonmati Oil Refinery, Guwahati, Assam, India.</title>
        <authorList>
            <person name="Mukherjee A."/>
            <person name="Chettri B."/>
            <person name="Langpoklakpam J."/>
            <person name="Singh A.K."/>
            <person name="Chattopadhyay D.J."/>
        </authorList>
    </citation>
    <scope>NUCLEOTIDE SEQUENCE [LARGE SCALE GENOMIC DNA]</scope>
    <source>
        <strain evidence="3 4">CNV2</strain>
    </source>
</reference>
<protein>
    <submittedName>
        <fullName evidence="3">Ribonuclease H</fullName>
    </submittedName>
</protein>
<gene>
    <name evidence="3" type="ORF">A0131_06895</name>
</gene>
<dbReference type="AlphaFoldDB" id="A0A151A5U3"/>
<dbReference type="GO" id="GO:0004523">
    <property type="term" value="F:RNA-DNA hybrid ribonuclease activity"/>
    <property type="evidence" value="ECO:0007669"/>
    <property type="project" value="InterPro"/>
</dbReference>
<accession>A0A151A5U3</accession>